<dbReference type="Gene3D" id="3.10.450.50">
    <property type="match status" value="1"/>
</dbReference>
<proteinExistence type="predicted"/>
<dbReference type="SUPFAM" id="SSF103642">
    <property type="entry name" value="Sec-C motif"/>
    <property type="match status" value="1"/>
</dbReference>
<dbReference type="Proteomes" id="UP001571476">
    <property type="component" value="Unassembled WGS sequence"/>
</dbReference>
<organism evidence="1 2">
    <name type="scientific">Streptomyces aureus</name>
    <dbReference type="NCBI Taxonomy" id="193461"/>
    <lineage>
        <taxon>Bacteria</taxon>
        <taxon>Bacillati</taxon>
        <taxon>Actinomycetota</taxon>
        <taxon>Actinomycetes</taxon>
        <taxon>Kitasatosporales</taxon>
        <taxon>Streptomycetaceae</taxon>
        <taxon>Streptomyces</taxon>
    </lineage>
</organism>
<dbReference type="InterPro" id="IPR004027">
    <property type="entry name" value="SEC_C_motif"/>
</dbReference>
<protein>
    <submittedName>
        <fullName evidence="1">SEC-C metal-binding domain-containing protein</fullName>
    </submittedName>
</protein>
<reference evidence="1 2" key="1">
    <citation type="submission" date="2024-08" db="EMBL/GenBank/DDBJ databases">
        <title>Genome sequence of Streptomyces aureus CACIA-1.46HGO.</title>
        <authorList>
            <person name="Evangelista-Martinez Z."/>
        </authorList>
    </citation>
    <scope>NUCLEOTIDE SEQUENCE [LARGE SCALE GENOMIC DNA]</scope>
    <source>
        <strain evidence="1 2">CACIA-1.46HGO</strain>
    </source>
</reference>
<dbReference type="Gene3D" id="1.25.40.10">
    <property type="entry name" value="Tetratricopeptide repeat domain"/>
    <property type="match status" value="1"/>
</dbReference>
<evidence type="ECO:0000313" key="1">
    <source>
        <dbReference type="EMBL" id="MFA3842754.1"/>
    </source>
</evidence>
<dbReference type="RefSeq" id="WP_372566665.1">
    <property type="nucleotide sequence ID" value="NZ_JBGOSP010000043.1"/>
</dbReference>
<dbReference type="Pfam" id="PF02810">
    <property type="entry name" value="SEC-C"/>
    <property type="match status" value="1"/>
</dbReference>
<sequence length="357" mass="39504">MTHKHPRRAPGPSFSPDAAAAELLALAEQQPENREEILQRAAALYEEAGEYDSAVQTYDVLLAGECADRNMVAAYRIGALHDAGREDELRAAATELRARHPRDWAPWHFVAETFEAAGDPRAAADWCTVGISHLAGPGTPLTDSVITDARLDDLLVTRHRVRRVLAEPHDDWDEAADRAHAQRADFIGGSGHTLDELHDLTRQSALSSDDPDKLRAEIERLTEEVAQRRAHLNAPRMTCVLYWPQEEFDDLLRHHPGLVEHYGDDHTEHLVQVEKLLRNYSDQGLPRLGTAGGALTGLASFARDERAELTDASVRAEYGADLARRGLAEPWPPPRNGPCWCSSGRKYKKCHGSPALG</sequence>
<keyword evidence="2" id="KW-1185">Reference proteome</keyword>
<evidence type="ECO:0000313" key="2">
    <source>
        <dbReference type="Proteomes" id="UP001571476"/>
    </source>
</evidence>
<comment type="caution">
    <text evidence="1">The sequence shown here is derived from an EMBL/GenBank/DDBJ whole genome shotgun (WGS) entry which is preliminary data.</text>
</comment>
<accession>A0ABV4SWB2</accession>
<name>A0ABV4SWB2_9ACTN</name>
<dbReference type="EMBL" id="JBGOSP010000043">
    <property type="protein sequence ID" value="MFA3842754.1"/>
    <property type="molecule type" value="Genomic_DNA"/>
</dbReference>
<gene>
    <name evidence="1" type="ORF">ACEG43_42525</name>
</gene>
<dbReference type="InterPro" id="IPR011990">
    <property type="entry name" value="TPR-like_helical_dom_sf"/>
</dbReference>